<proteinExistence type="predicted"/>
<dbReference type="Pfam" id="PF13519">
    <property type="entry name" value="VWA_2"/>
    <property type="match status" value="1"/>
</dbReference>
<gene>
    <name evidence="7" type="ORF">FO059_08855</name>
</gene>
<organism evidence="7 8">
    <name type="scientific">Tomitella fengzijianii</name>
    <dbReference type="NCBI Taxonomy" id="2597660"/>
    <lineage>
        <taxon>Bacteria</taxon>
        <taxon>Bacillati</taxon>
        <taxon>Actinomycetota</taxon>
        <taxon>Actinomycetes</taxon>
        <taxon>Mycobacteriales</taxon>
        <taxon>Tomitella</taxon>
    </lineage>
</organism>
<dbReference type="SUPFAM" id="SSF53300">
    <property type="entry name" value="vWA-like"/>
    <property type="match status" value="1"/>
</dbReference>
<dbReference type="EMBL" id="CP041765">
    <property type="protein sequence ID" value="QDQ97417.1"/>
    <property type="molecule type" value="Genomic_DNA"/>
</dbReference>
<name>A0A516X2Y3_9ACTN</name>
<keyword evidence="1" id="KW-1003">Cell membrane</keyword>
<feature type="transmembrane region" description="Helical" evidence="5">
    <location>
        <begin position="55"/>
        <end position="77"/>
    </location>
</feature>
<protein>
    <submittedName>
        <fullName evidence="7">VWA domain-containing protein</fullName>
    </submittedName>
</protein>
<keyword evidence="2 5" id="KW-0812">Transmembrane</keyword>
<dbReference type="NCBIfam" id="NF010238">
    <property type="entry name" value="PRK13685.1"/>
    <property type="match status" value="1"/>
</dbReference>
<evidence type="ECO:0000259" key="6">
    <source>
        <dbReference type="PROSITE" id="PS50234"/>
    </source>
</evidence>
<evidence type="ECO:0000256" key="5">
    <source>
        <dbReference type="SAM" id="Phobius"/>
    </source>
</evidence>
<evidence type="ECO:0000313" key="7">
    <source>
        <dbReference type="EMBL" id="QDQ97417.1"/>
    </source>
</evidence>
<evidence type="ECO:0000256" key="4">
    <source>
        <dbReference type="ARBA" id="ARBA00023136"/>
    </source>
</evidence>
<dbReference type="InterPro" id="IPR036465">
    <property type="entry name" value="vWFA_dom_sf"/>
</dbReference>
<feature type="domain" description="VWFA" evidence="6">
    <location>
        <begin position="90"/>
        <end position="286"/>
    </location>
</feature>
<keyword evidence="8" id="KW-1185">Reference proteome</keyword>
<dbReference type="InterPro" id="IPR024163">
    <property type="entry name" value="Aerotolerance_reg_N"/>
</dbReference>
<dbReference type="Proteomes" id="UP000317344">
    <property type="component" value="Chromosome"/>
</dbReference>
<dbReference type="Pfam" id="PF07584">
    <property type="entry name" value="BatA"/>
    <property type="match status" value="1"/>
</dbReference>
<dbReference type="SMART" id="SM00327">
    <property type="entry name" value="VWA"/>
    <property type="match status" value="1"/>
</dbReference>
<evidence type="ECO:0000256" key="3">
    <source>
        <dbReference type="ARBA" id="ARBA00022989"/>
    </source>
</evidence>
<dbReference type="PANTHER" id="PTHR22550:SF5">
    <property type="entry name" value="LEUCINE ZIPPER PROTEIN 4"/>
    <property type="match status" value="1"/>
</dbReference>
<keyword evidence="4 5" id="KW-0472">Membrane</keyword>
<evidence type="ECO:0000256" key="1">
    <source>
        <dbReference type="ARBA" id="ARBA00022475"/>
    </source>
</evidence>
<dbReference type="OrthoDB" id="8882959at2"/>
<dbReference type="RefSeq" id="WP_143908083.1">
    <property type="nucleotide sequence ID" value="NZ_CP041765.1"/>
</dbReference>
<feature type="transmembrane region" description="Helical" evidence="5">
    <location>
        <begin position="303"/>
        <end position="322"/>
    </location>
</feature>
<dbReference type="InterPro" id="IPR002035">
    <property type="entry name" value="VWF_A"/>
</dbReference>
<evidence type="ECO:0000256" key="2">
    <source>
        <dbReference type="ARBA" id="ARBA00022692"/>
    </source>
</evidence>
<reference evidence="7 8" key="2">
    <citation type="submission" date="2019-07" db="EMBL/GenBank/DDBJ databases">
        <authorList>
            <person name="Huang Y."/>
        </authorList>
    </citation>
    <scope>NUCLEOTIDE SEQUENCE [LARGE SCALE GENOMIC DNA]</scope>
    <source>
        <strain evidence="7 8">HY188</strain>
    </source>
</reference>
<dbReference type="Gene3D" id="3.40.50.410">
    <property type="entry name" value="von Willebrand factor, type A domain"/>
    <property type="match status" value="1"/>
</dbReference>
<dbReference type="InterPro" id="IPR050768">
    <property type="entry name" value="UPF0353/GerABKA_families"/>
</dbReference>
<sequence>MSLSGFVHPWWLLWLIAVAAVAAAYVAVQLRRRRKALRFASFDMLDSVTPQRRRWYLHLPALLLVLGLTGLTIAAAGPTADHKVPRNRATVMLAIDVSLSMQATDVQPSRLKAAQEAAKTFVDELPDGINLGLVSFAGTASVLVSPTTNRQSVVNAIDNLQLAERTATGEAIFTSLQAIENFGAGLGGGDNVPPARIVLESDGTQTVPQGLDDPRGAFTAARQAKKVGVPVSTISFGTSYGYVDIEGQRINVPVDDSSLKQIADLSDGTFFRASSLGELESVYDTLQTQLGYEIERGDASRPWLLLGSALVLAAAAGSLVVGRRLP</sequence>
<dbReference type="KEGG" id="toy:FO059_08855"/>
<dbReference type="AlphaFoldDB" id="A0A516X2Y3"/>
<dbReference type="PANTHER" id="PTHR22550">
    <property type="entry name" value="SPORE GERMINATION PROTEIN"/>
    <property type="match status" value="1"/>
</dbReference>
<evidence type="ECO:0000313" key="8">
    <source>
        <dbReference type="Proteomes" id="UP000317344"/>
    </source>
</evidence>
<keyword evidence="3 5" id="KW-1133">Transmembrane helix</keyword>
<accession>A0A516X2Y3</accession>
<reference evidence="7 8" key="1">
    <citation type="submission" date="2019-07" db="EMBL/GenBank/DDBJ databases">
        <title>Tomitella cavernea sp. nov., an actinomycete isolated from soil.</title>
        <authorList>
            <person name="Cheng J."/>
        </authorList>
    </citation>
    <scope>NUCLEOTIDE SEQUENCE [LARGE SCALE GENOMIC DNA]</scope>
    <source>
        <strain evidence="7 8">HY188</strain>
    </source>
</reference>
<dbReference type="PROSITE" id="PS50234">
    <property type="entry name" value="VWFA"/>
    <property type="match status" value="1"/>
</dbReference>
<feature type="transmembrane region" description="Helical" evidence="5">
    <location>
        <begin position="6"/>
        <end position="28"/>
    </location>
</feature>